<gene>
    <name evidence="2" type="ORF">E4U60_005555</name>
</gene>
<feature type="compositionally biased region" description="Pro residues" evidence="1">
    <location>
        <begin position="83"/>
        <end position="96"/>
    </location>
</feature>
<dbReference type="EMBL" id="SRPO01000497">
    <property type="protein sequence ID" value="KAG5931999.1"/>
    <property type="molecule type" value="Genomic_DNA"/>
</dbReference>
<evidence type="ECO:0000256" key="1">
    <source>
        <dbReference type="SAM" id="MobiDB-lite"/>
    </source>
</evidence>
<sequence>MEPFRSACTDKSRAAMPVRGVGLSRDTCTQVAAEEDAHDLADADFNSLMTSSLVAAFLNTSSNPASPGQSSPPLTEQAKSPTIVPPTRPSSTPFPLPDNRNAPVCCLSSHSNSEYDIDADAHNDCSSLASGEDVTPTEPSRPTKFDELPIEVHEAILDHLFGYCISPTSSSAMRVSKLTKSWSSALRHCRRRELADLALVNPIWRDLVQQRLYRHIKLKATIDSINDTVLHLASQPHLTCHIKHVEIWFPVFQPTFSPIASANSLGLPTATSDGLSHAAYTLPANNCTLDQVFRFVSQSIPSAQVLTLEGGERRKAPKVVYFGRADARLASVRATSLEPIHSVRTLVTRGQWNLIRDRADSHTILSALPNLQEWQASYSKPKSKSYITMAEFMPSLPRRITNFSLCLENDYRREGIMAAFYGKVAATTHICSRMAEVLPRLEHFSYTGRICHRFFNLSSRLADPTTTRLRSIDLTVKNCCRHESGNLHEFGYGVQESGSGIQELGFIKAFEKLVLSAIKALENFKEVQYLRIRFVDLESILPPLNPYFHMENGQCSGVWSDAILAEMGRVRPHVAFAELCDSFGSISYNKDGRMVIVPEYPRTKITSLKLANYRSLATRITIH</sequence>
<proteinExistence type="predicted"/>
<comment type="caution">
    <text evidence="2">The sequence shown here is derived from an EMBL/GenBank/DDBJ whole genome shotgun (WGS) entry which is preliminary data.</text>
</comment>
<dbReference type="Proteomes" id="UP000706124">
    <property type="component" value="Unassembled WGS sequence"/>
</dbReference>
<dbReference type="AlphaFoldDB" id="A0A9P7M7S6"/>
<feature type="compositionally biased region" description="Polar residues" evidence="1">
    <location>
        <begin position="60"/>
        <end position="80"/>
    </location>
</feature>
<dbReference type="OrthoDB" id="5281682at2759"/>
<organism evidence="2 3">
    <name type="scientific">Claviceps pazoutovae</name>
    <dbReference type="NCBI Taxonomy" id="1649127"/>
    <lineage>
        <taxon>Eukaryota</taxon>
        <taxon>Fungi</taxon>
        <taxon>Dikarya</taxon>
        <taxon>Ascomycota</taxon>
        <taxon>Pezizomycotina</taxon>
        <taxon>Sordariomycetes</taxon>
        <taxon>Hypocreomycetidae</taxon>
        <taxon>Hypocreales</taxon>
        <taxon>Clavicipitaceae</taxon>
        <taxon>Claviceps</taxon>
    </lineage>
</organism>
<reference evidence="2 3" key="1">
    <citation type="journal article" date="2020" name="bioRxiv">
        <title>Whole genome comparisons of ergot fungi reveals the divergence and evolution of species within the genus Claviceps are the result of varying mechanisms driving genome evolution and host range expansion.</title>
        <authorList>
            <person name="Wyka S.A."/>
            <person name="Mondo S.J."/>
            <person name="Liu M."/>
            <person name="Dettman J."/>
            <person name="Nalam V."/>
            <person name="Broders K.D."/>
        </authorList>
    </citation>
    <scope>NUCLEOTIDE SEQUENCE [LARGE SCALE GENOMIC DNA]</scope>
    <source>
        <strain evidence="2 3">CCC 1485</strain>
    </source>
</reference>
<feature type="region of interest" description="Disordered" evidence="1">
    <location>
        <begin position="60"/>
        <end position="97"/>
    </location>
</feature>
<evidence type="ECO:0000313" key="3">
    <source>
        <dbReference type="Proteomes" id="UP000706124"/>
    </source>
</evidence>
<protein>
    <submittedName>
        <fullName evidence="2">Uncharacterized protein</fullName>
    </submittedName>
</protein>
<evidence type="ECO:0000313" key="2">
    <source>
        <dbReference type="EMBL" id="KAG5931999.1"/>
    </source>
</evidence>
<name>A0A9P7M7S6_9HYPO</name>
<keyword evidence="3" id="KW-1185">Reference proteome</keyword>
<accession>A0A9P7M7S6</accession>